<dbReference type="InterPro" id="IPR001296">
    <property type="entry name" value="Glyco_trans_1"/>
</dbReference>
<dbReference type="Pfam" id="PF00534">
    <property type="entry name" value="Glycos_transf_1"/>
    <property type="match status" value="1"/>
</dbReference>
<dbReference type="CDD" id="cd03809">
    <property type="entry name" value="GT4_MtfB-like"/>
    <property type="match status" value="1"/>
</dbReference>
<keyword evidence="1" id="KW-0808">Transferase</keyword>
<proteinExistence type="predicted"/>
<dbReference type="PANTHER" id="PTHR46401">
    <property type="entry name" value="GLYCOSYLTRANSFERASE WBBK-RELATED"/>
    <property type="match status" value="1"/>
</dbReference>
<organism evidence="3 4">
    <name type="scientific">Sphingomonas citri</name>
    <dbReference type="NCBI Taxonomy" id="2862499"/>
    <lineage>
        <taxon>Bacteria</taxon>
        <taxon>Pseudomonadati</taxon>
        <taxon>Pseudomonadota</taxon>
        <taxon>Alphaproteobacteria</taxon>
        <taxon>Sphingomonadales</taxon>
        <taxon>Sphingomonadaceae</taxon>
        <taxon>Sphingomonas</taxon>
    </lineage>
</organism>
<protein>
    <submittedName>
        <fullName evidence="3">Glycosyltransferase family 4 protein</fullName>
    </submittedName>
</protein>
<dbReference type="PANTHER" id="PTHR46401:SF2">
    <property type="entry name" value="GLYCOSYLTRANSFERASE WBBK-RELATED"/>
    <property type="match status" value="1"/>
</dbReference>
<evidence type="ECO:0000313" key="4">
    <source>
        <dbReference type="Proteomes" id="UP000759103"/>
    </source>
</evidence>
<reference evidence="3 4" key="1">
    <citation type="submission" date="2021-07" db="EMBL/GenBank/DDBJ databases">
        <title>Sphingomonas sp.</title>
        <authorList>
            <person name="Feng G."/>
            <person name="Li J."/>
            <person name="Pan M."/>
        </authorList>
    </citation>
    <scope>NUCLEOTIDE SEQUENCE [LARGE SCALE GENOMIC DNA]</scope>
    <source>
        <strain evidence="3 4">RRHST34</strain>
    </source>
</reference>
<comment type="caution">
    <text evidence="3">The sequence shown here is derived from an EMBL/GenBank/DDBJ whole genome shotgun (WGS) entry which is preliminary data.</text>
</comment>
<keyword evidence="4" id="KW-1185">Reference proteome</keyword>
<accession>A0ABS7BPY9</accession>
<name>A0ABS7BPY9_9SPHN</name>
<dbReference type="SUPFAM" id="SSF53756">
    <property type="entry name" value="UDP-Glycosyltransferase/glycogen phosphorylase"/>
    <property type="match status" value="1"/>
</dbReference>
<feature type="domain" description="Glycosyl transferase family 1" evidence="2">
    <location>
        <begin position="184"/>
        <end position="329"/>
    </location>
</feature>
<gene>
    <name evidence="3" type="ORF">KZ820_13005</name>
</gene>
<dbReference type="Proteomes" id="UP000759103">
    <property type="component" value="Unassembled WGS sequence"/>
</dbReference>
<sequence length="367" mass="39843">MVGSDRRRLRLFINGRFRQQPMTGVQRYATQIVLALDALAARGALEVECQLVLPPGAPPLPLRAIAQAHHGRLRGHAWEQVDFAKVARGGVALSLAASGPVFQHRQVAVIHDAAIYRFPENYSRSYVLLHRVVDRLLARRATIATVSDFSRGELAHWLSVPADEIVVAPNSAEHLDAAPDEGVFAKLGLAEDQPFFLTIGSLTRNKNLRLAIEAMRHQPAASRLVIVGQIDGGVFAAEIPHAPEQVILAGRLSDGEVTALMRRARALVFPSLYEGFGIPPLEAFGNDCPVLASAIAPVREVCGDAADFFDPHDASALAARMHRALDDQDGAWRAERLARGRARLAHFSWERSAATLATACVGAARRT</sequence>
<evidence type="ECO:0000259" key="2">
    <source>
        <dbReference type="Pfam" id="PF00534"/>
    </source>
</evidence>
<evidence type="ECO:0000256" key="1">
    <source>
        <dbReference type="ARBA" id="ARBA00022679"/>
    </source>
</evidence>
<dbReference type="EMBL" id="JAHXZN010000004">
    <property type="protein sequence ID" value="MBW6531656.1"/>
    <property type="molecule type" value="Genomic_DNA"/>
</dbReference>
<dbReference type="Gene3D" id="3.40.50.2000">
    <property type="entry name" value="Glycogen Phosphorylase B"/>
    <property type="match status" value="2"/>
</dbReference>
<evidence type="ECO:0000313" key="3">
    <source>
        <dbReference type="EMBL" id="MBW6531656.1"/>
    </source>
</evidence>